<keyword evidence="2" id="KW-1185">Reference proteome</keyword>
<dbReference type="AlphaFoldDB" id="A0A518XIR1"/>
<dbReference type="Proteomes" id="UP000319411">
    <property type="component" value="Plasmid unnamed1"/>
</dbReference>
<geneLocation type="plasmid" evidence="1 2">
    <name>unnamed1</name>
</geneLocation>
<accession>A0A518XIR1</accession>
<keyword evidence="1" id="KW-0614">Plasmid</keyword>
<gene>
    <name evidence="1" type="ORF">D8B20_19420</name>
</gene>
<dbReference type="RefSeq" id="WP_145891373.1">
    <property type="nucleotide sequence ID" value="NZ_CP032703.1"/>
</dbReference>
<name>A0A518XIR1_9GAMM</name>
<sequence>MESSDTDHHSNILIGKAAVALFQSGEDVNRDALLKKLHELADSTASQPAFLLAVAKLTPGQPTEN</sequence>
<dbReference type="EMBL" id="CP032703">
    <property type="protein sequence ID" value="QDY44085.1"/>
    <property type="molecule type" value="Genomic_DNA"/>
</dbReference>
<proteinExistence type="predicted"/>
<protein>
    <submittedName>
        <fullName evidence="1">Uncharacterized protein</fullName>
    </submittedName>
</protein>
<reference evidence="1 2" key="1">
    <citation type="submission" date="2018-10" db="EMBL/GenBank/DDBJ databases">
        <title>Genome Sequencing of Pantoea dispersa DSM 32899.</title>
        <authorList>
            <person name="Nawrath M."/>
            <person name="Ottenheim C."/>
            <person name="Wilm A."/>
            <person name="Zimmermann W."/>
            <person name="Wu J.C."/>
        </authorList>
    </citation>
    <scope>NUCLEOTIDE SEQUENCE [LARGE SCALE GENOMIC DNA]</scope>
    <source>
        <strain evidence="1 2">DSM 32899</strain>
        <plasmid evidence="1 2">unnamed1</plasmid>
    </source>
</reference>
<organism evidence="1 2">
    <name type="scientific">Candidatus Pantoea soli</name>
    <dbReference type="NCBI Taxonomy" id="3098669"/>
    <lineage>
        <taxon>Bacteria</taxon>
        <taxon>Pseudomonadati</taxon>
        <taxon>Pseudomonadota</taxon>
        <taxon>Gammaproteobacteria</taxon>
        <taxon>Enterobacterales</taxon>
        <taxon>Erwiniaceae</taxon>
        <taxon>Pantoea</taxon>
    </lineage>
</organism>
<dbReference type="KEGG" id="pdis:D8B20_19420"/>
<evidence type="ECO:0000313" key="2">
    <source>
        <dbReference type="Proteomes" id="UP000319411"/>
    </source>
</evidence>
<evidence type="ECO:0000313" key="1">
    <source>
        <dbReference type="EMBL" id="QDY44085.1"/>
    </source>
</evidence>